<reference evidence="7" key="1">
    <citation type="journal article" date="2020" name="mSystems">
        <title>Genome- and Community-Level Interaction Insights into Carbon Utilization and Element Cycling Functions of Hydrothermarchaeota in Hydrothermal Sediment.</title>
        <authorList>
            <person name="Zhou Z."/>
            <person name="Liu Y."/>
            <person name="Xu W."/>
            <person name="Pan J."/>
            <person name="Luo Z.H."/>
            <person name="Li M."/>
        </authorList>
    </citation>
    <scope>NUCLEOTIDE SEQUENCE [LARGE SCALE GENOMIC DNA]</scope>
    <source>
        <strain evidence="7">SpSt-110</strain>
    </source>
</reference>
<protein>
    <submittedName>
        <fullName evidence="7">4Fe-4S dicluster domain-containing protein</fullName>
    </submittedName>
</protein>
<gene>
    <name evidence="7" type="ORF">ENM60_06555</name>
</gene>
<dbReference type="GO" id="GO:0051539">
    <property type="term" value="F:4 iron, 4 sulfur cluster binding"/>
    <property type="evidence" value="ECO:0007669"/>
    <property type="project" value="UniProtKB-KW"/>
</dbReference>
<dbReference type="InterPro" id="IPR010226">
    <property type="entry name" value="NADH_quinone_OxRdtase_chainI"/>
</dbReference>
<keyword evidence="2" id="KW-0479">Metal-binding</keyword>
<dbReference type="EMBL" id="DRYK01000085">
    <property type="protein sequence ID" value="HHP68420.1"/>
    <property type="molecule type" value="Genomic_DNA"/>
</dbReference>
<dbReference type="GO" id="GO:0003954">
    <property type="term" value="F:NADH dehydrogenase activity"/>
    <property type="evidence" value="ECO:0007669"/>
    <property type="project" value="TreeGrafter"/>
</dbReference>
<keyword evidence="4" id="KW-0408">Iron</keyword>
<dbReference type="PROSITE" id="PS51379">
    <property type="entry name" value="4FE4S_FER_2"/>
    <property type="match status" value="2"/>
</dbReference>
<dbReference type="GO" id="GO:0016020">
    <property type="term" value="C:membrane"/>
    <property type="evidence" value="ECO:0007669"/>
    <property type="project" value="InterPro"/>
</dbReference>
<dbReference type="GO" id="GO:0046872">
    <property type="term" value="F:metal ion binding"/>
    <property type="evidence" value="ECO:0007669"/>
    <property type="project" value="UniProtKB-KW"/>
</dbReference>
<dbReference type="InterPro" id="IPR017896">
    <property type="entry name" value="4Fe4S_Fe-S-bd"/>
</dbReference>
<dbReference type="InterPro" id="IPR017900">
    <property type="entry name" value="4Fe4S_Fe_S_CS"/>
</dbReference>
<evidence type="ECO:0000313" key="7">
    <source>
        <dbReference type="EMBL" id="HHP68420.1"/>
    </source>
</evidence>
<dbReference type="PROSITE" id="PS00198">
    <property type="entry name" value="4FE4S_FER_1"/>
    <property type="match status" value="2"/>
</dbReference>
<dbReference type="SUPFAM" id="SSF54862">
    <property type="entry name" value="4Fe-4S ferredoxins"/>
    <property type="match status" value="1"/>
</dbReference>
<evidence type="ECO:0000256" key="1">
    <source>
        <dbReference type="ARBA" id="ARBA00022485"/>
    </source>
</evidence>
<dbReference type="AlphaFoldDB" id="A0A7J3Y0F9"/>
<evidence type="ECO:0000256" key="2">
    <source>
        <dbReference type="ARBA" id="ARBA00022723"/>
    </source>
</evidence>
<evidence type="ECO:0000256" key="5">
    <source>
        <dbReference type="ARBA" id="ARBA00023014"/>
    </source>
</evidence>
<proteinExistence type="predicted"/>
<dbReference type="GO" id="GO:0009060">
    <property type="term" value="P:aerobic respiration"/>
    <property type="evidence" value="ECO:0007669"/>
    <property type="project" value="TreeGrafter"/>
</dbReference>
<name>A0A7J3Y0F9_9CREN</name>
<keyword evidence="5" id="KW-0411">Iron-sulfur</keyword>
<evidence type="ECO:0000256" key="3">
    <source>
        <dbReference type="ARBA" id="ARBA00022737"/>
    </source>
</evidence>
<dbReference type="Pfam" id="PF14697">
    <property type="entry name" value="Fer4_21"/>
    <property type="match status" value="1"/>
</dbReference>
<accession>A0A7J3Y0F9</accession>
<sequence>MSFLKPVEIIAVSAEKGRVTVKYPYQQPVVTSEFRGAVRIDASKCLGCGACVRACPSNALELIESPDRVVIRYFVGRCIFCWRCVDSCPVGAIAGTREFELATDKVEDLFNYTVHSRAECGECGGGFATRRLLSYVNARSQVAEHYSNLCLDCRRNRVVEAVARGRGGV</sequence>
<organism evidence="7">
    <name type="scientific">Thermogladius calderae</name>
    <dbReference type="NCBI Taxonomy" id="1200300"/>
    <lineage>
        <taxon>Archaea</taxon>
        <taxon>Thermoproteota</taxon>
        <taxon>Thermoprotei</taxon>
        <taxon>Desulfurococcales</taxon>
        <taxon>Desulfurococcaceae</taxon>
        <taxon>Thermogladius</taxon>
    </lineage>
</organism>
<feature type="domain" description="4Fe-4S ferredoxin-type" evidence="6">
    <location>
        <begin position="67"/>
        <end position="98"/>
    </location>
</feature>
<keyword evidence="3" id="KW-0677">Repeat</keyword>
<feature type="domain" description="4Fe-4S ferredoxin-type" evidence="6">
    <location>
        <begin position="36"/>
        <end position="65"/>
    </location>
</feature>
<evidence type="ECO:0000256" key="4">
    <source>
        <dbReference type="ARBA" id="ARBA00023004"/>
    </source>
</evidence>
<dbReference type="Gene3D" id="3.30.70.3270">
    <property type="match status" value="1"/>
</dbReference>
<keyword evidence="1" id="KW-0004">4Fe-4S</keyword>
<comment type="caution">
    <text evidence="7">The sequence shown here is derived from an EMBL/GenBank/DDBJ whole genome shotgun (WGS) entry which is preliminary data.</text>
</comment>
<dbReference type="PANTHER" id="PTHR10849:SF35">
    <property type="entry name" value="FORMATE HYDROGENLYASE SUBUNIT 6-RELATED"/>
    <property type="match status" value="1"/>
</dbReference>
<dbReference type="PANTHER" id="PTHR10849">
    <property type="entry name" value="NADH DEHYDROGENASE UBIQUINONE IRON-SULFUR PROTEIN 8, MITOCHONDRIAL"/>
    <property type="match status" value="1"/>
</dbReference>
<evidence type="ECO:0000259" key="6">
    <source>
        <dbReference type="PROSITE" id="PS51379"/>
    </source>
</evidence>